<dbReference type="GO" id="GO:0016175">
    <property type="term" value="F:superoxide-generating NAD(P)H oxidase activity"/>
    <property type="evidence" value="ECO:0007669"/>
    <property type="project" value="TreeGrafter"/>
</dbReference>
<keyword evidence="9" id="KW-0406">Ion transport</keyword>
<dbReference type="InterPro" id="IPR013112">
    <property type="entry name" value="FAD-bd_8"/>
</dbReference>
<dbReference type="InterPro" id="IPR013121">
    <property type="entry name" value="Fe_red_NAD-bd_6"/>
</dbReference>
<evidence type="ECO:0000256" key="9">
    <source>
        <dbReference type="ARBA" id="ARBA00023065"/>
    </source>
</evidence>
<feature type="transmembrane region" description="Helical" evidence="11">
    <location>
        <begin position="360"/>
        <end position="384"/>
    </location>
</feature>
<keyword evidence="7" id="KW-0560">Oxidoreductase</keyword>
<dbReference type="CDD" id="cd06186">
    <property type="entry name" value="NOX_Duox_like_FAD_NADP"/>
    <property type="match status" value="1"/>
</dbReference>
<sequence length="525" mass="60228">MVNEGGKRMFFAVFLLLHLVVLLFGLFNYQLKDNLTNARASFGVTYPIARSAALVLHVDVIFILFPVCRNFISLLRRTPLNSIIPFDKNITFHKAVAWSIVFFTAVHIAAHMVNFARFGINTHTGVVGFLLANFATGPGLTGWFMTLFLVIMVVFATEKRRRAHFERFWYTHHLFVPFFVLWQLHGMFCMIQPDRPPYCSWTQIGSFWKYWLAGGLVWVSERILREVRSRHVTYISKVVQHPSNVVELQIKKERTRTRAGQYIFLNCPEVSHFQWHPFTLTSAPEEDYISVHIRVVGDFTKALAAAVGCDFDKKEASGEKSDVTRVIGTAQNPPLNRVLPRVMIDGPFGSASEDFLNFEVALLVGGGIGVTPFASILKSVWYRLNKLSRERRTRLSKVYFVWVIRDFGMAEWFHDLLHAIEEQDTEGRIEINIYLTARMKDDDMNNILVHDVGAERDAITALRAPTHYGRPNWDRVFQGITEKHPDTDCGVFFCGPPMIGKDLHVMANKYTTPDGTRFFYGKENF</sequence>
<dbReference type="GO" id="GO:0042554">
    <property type="term" value="P:superoxide anion generation"/>
    <property type="evidence" value="ECO:0007669"/>
    <property type="project" value="TreeGrafter"/>
</dbReference>
<keyword evidence="4" id="KW-0479">Metal-binding</keyword>
<evidence type="ECO:0000256" key="10">
    <source>
        <dbReference type="ARBA" id="ARBA00023136"/>
    </source>
</evidence>
<dbReference type="SUPFAM" id="SSF63380">
    <property type="entry name" value="Riboflavin synthase domain-like"/>
    <property type="match status" value="1"/>
</dbReference>
<comment type="subcellular location">
    <subcellularLocation>
        <location evidence="1">Membrane</location>
        <topology evidence="1">Multi-pass membrane protein</topology>
    </subcellularLocation>
</comment>
<evidence type="ECO:0000313" key="14">
    <source>
        <dbReference type="Proteomes" id="UP000076842"/>
    </source>
</evidence>
<feature type="transmembrane region" description="Helical" evidence="11">
    <location>
        <begin position="140"/>
        <end position="157"/>
    </location>
</feature>
<dbReference type="InterPro" id="IPR017938">
    <property type="entry name" value="Riboflavin_synthase-like_b-brl"/>
</dbReference>
<organism evidence="13 14">
    <name type="scientific">Calocera cornea HHB12733</name>
    <dbReference type="NCBI Taxonomy" id="1353952"/>
    <lineage>
        <taxon>Eukaryota</taxon>
        <taxon>Fungi</taxon>
        <taxon>Dikarya</taxon>
        <taxon>Basidiomycota</taxon>
        <taxon>Agaricomycotina</taxon>
        <taxon>Dacrymycetes</taxon>
        <taxon>Dacrymycetales</taxon>
        <taxon>Dacrymycetaceae</taxon>
        <taxon>Calocera</taxon>
    </lineage>
</organism>
<dbReference type="Gene3D" id="2.40.30.10">
    <property type="entry name" value="Translation factors"/>
    <property type="match status" value="1"/>
</dbReference>
<evidence type="ECO:0000259" key="12">
    <source>
        <dbReference type="PROSITE" id="PS51384"/>
    </source>
</evidence>
<protein>
    <recommendedName>
        <fullName evidence="12">FAD-binding FR-type domain-containing protein</fullName>
    </recommendedName>
</protein>
<name>A0A165I1V1_9BASI</name>
<keyword evidence="5" id="KW-0249">Electron transport</keyword>
<dbReference type="FunFam" id="2.40.30.10:FF:000103">
    <property type="entry name" value="NADPH oxidase 2"/>
    <property type="match status" value="1"/>
</dbReference>
<keyword evidence="6 11" id="KW-1133">Transmembrane helix</keyword>
<dbReference type="OrthoDB" id="167398at2759"/>
<dbReference type="FunFam" id="3.40.50.80:FF:000004">
    <property type="entry name" value="NADPH oxidase isoform 2"/>
    <property type="match status" value="1"/>
</dbReference>
<dbReference type="SUPFAM" id="SSF52343">
    <property type="entry name" value="Ferredoxin reductase-like, C-terminal NADP-linked domain"/>
    <property type="match status" value="1"/>
</dbReference>
<dbReference type="InterPro" id="IPR039261">
    <property type="entry name" value="FNR_nucleotide-bd"/>
</dbReference>
<dbReference type="PANTHER" id="PTHR11972">
    <property type="entry name" value="NADPH OXIDASE"/>
    <property type="match status" value="1"/>
</dbReference>
<evidence type="ECO:0000256" key="8">
    <source>
        <dbReference type="ARBA" id="ARBA00023004"/>
    </source>
</evidence>
<dbReference type="GO" id="GO:0006811">
    <property type="term" value="P:monoatomic ion transport"/>
    <property type="evidence" value="ECO:0007669"/>
    <property type="project" value="UniProtKB-KW"/>
</dbReference>
<dbReference type="STRING" id="1353952.A0A165I1V1"/>
<evidence type="ECO:0000256" key="6">
    <source>
        <dbReference type="ARBA" id="ARBA00022989"/>
    </source>
</evidence>
<evidence type="ECO:0000313" key="13">
    <source>
        <dbReference type="EMBL" id="KZT60027.1"/>
    </source>
</evidence>
<keyword evidence="3 11" id="KW-0812">Transmembrane</keyword>
<feature type="transmembrane region" description="Helical" evidence="11">
    <location>
        <begin position="51"/>
        <end position="75"/>
    </location>
</feature>
<dbReference type="GO" id="GO:0043020">
    <property type="term" value="C:NADPH oxidase complex"/>
    <property type="evidence" value="ECO:0007669"/>
    <property type="project" value="TreeGrafter"/>
</dbReference>
<proteinExistence type="predicted"/>
<keyword evidence="2" id="KW-0349">Heme</keyword>
<keyword evidence="8" id="KW-0408">Iron</keyword>
<dbReference type="PRINTS" id="PR00466">
    <property type="entry name" value="GP91PHOX"/>
</dbReference>
<dbReference type="Pfam" id="PF08030">
    <property type="entry name" value="NAD_binding_6"/>
    <property type="match status" value="1"/>
</dbReference>
<dbReference type="SFLD" id="SFLDG01169">
    <property type="entry name" value="NADPH_oxidase_subgroup_(NOX)"/>
    <property type="match status" value="1"/>
</dbReference>
<evidence type="ECO:0000256" key="7">
    <source>
        <dbReference type="ARBA" id="ARBA00023002"/>
    </source>
</evidence>
<dbReference type="GO" id="GO:0006952">
    <property type="term" value="P:defense response"/>
    <property type="evidence" value="ECO:0007669"/>
    <property type="project" value="TreeGrafter"/>
</dbReference>
<feature type="transmembrane region" description="Helical" evidence="11">
    <location>
        <begin position="9"/>
        <end position="31"/>
    </location>
</feature>
<dbReference type="PROSITE" id="PS51384">
    <property type="entry name" value="FAD_FR"/>
    <property type="match status" value="1"/>
</dbReference>
<dbReference type="InParanoid" id="A0A165I1V1"/>
<dbReference type="Pfam" id="PF01794">
    <property type="entry name" value="Ferric_reduct"/>
    <property type="match status" value="1"/>
</dbReference>
<feature type="domain" description="FAD-binding FR-type" evidence="12">
    <location>
        <begin position="222"/>
        <end position="354"/>
    </location>
</feature>
<evidence type="ECO:0000256" key="4">
    <source>
        <dbReference type="ARBA" id="ARBA00022723"/>
    </source>
</evidence>
<feature type="transmembrane region" description="Helical" evidence="11">
    <location>
        <begin position="169"/>
        <end position="188"/>
    </location>
</feature>
<evidence type="ECO:0000256" key="11">
    <source>
        <dbReference type="SAM" id="Phobius"/>
    </source>
</evidence>
<dbReference type="InterPro" id="IPR013130">
    <property type="entry name" value="Fe3_Rdtase_TM_dom"/>
</dbReference>
<keyword evidence="9" id="KW-0813">Transport</keyword>
<dbReference type="PANTHER" id="PTHR11972:SF153">
    <property type="entry name" value="SUPEROXIDE-GENERATING NADPH OXIDASE HEAVY CHAIN SUBUNIT A"/>
    <property type="match status" value="1"/>
</dbReference>
<dbReference type="SFLD" id="SFLDS00052">
    <property type="entry name" value="Ferric_Reductase_Domain"/>
    <property type="match status" value="1"/>
</dbReference>
<evidence type="ECO:0000256" key="3">
    <source>
        <dbReference type="ARBA" id="ARBA00022692"/>
    </source>
</evidence>
<dbReference type="GO" id="GO:0046872">
    <property type="term" value="F:metal ion binding"/>
    <property type="evidence" value="ECO:0007669"/>
    <property type="project" value="UniProtKB-KW"/>
</dbReference>
<dbReference type="Gene3D" id="3.40.50.80">
    <property type="entry name" value="Nucleotide-binding domain of ferredoxin-NADP reductase (FNR) module"/>
    <property type="match status" value="1"/>
</dbReference>
<dbReference type="Pfam" id="PF08022">
    <property type="entry name" value="FAD_binding_8"/>
    <property type="match status" value="1"/>
</dbReference>
<feature type="transmembrane region" description="Helical" evidence="11">
    <location>
        <begin position="96"/>
        <end position="120"/>
    </location>
</feature>
<gene>
    <name evidence="13" type="ORF">CALCODRAFT_430148</name>
</gene>
<dbReference type="Proteomes" id="UP000076842">
    <property type="component" value="Unassembled WGS sequence"/>
</dbReference>
<keyword evidence="10 11" id="KW-0472">Membrane</keyword>
<accession>A0A165I1V1</accession>
<dbReference type="SFLD" id="SFLDG01168">
    <property type="entry name" value="Ferric_reductase_subgroup_(FRE"/>
    <property type="match status" value="1"/>
</dbReference>
<evidence type="ECO:0000256" key="2">
    <source>
        <dbReference type="ARBA" id="ARBA00022617"/>
    </source>
</evidence>
<dbReference type="InterPro" id="IPR050369">
    <property type="entry name" value="RBOH/FRE"/>
</dbReference>
<dbReference type="AlphaFoldDB" id="A0A165I1V1"/>
<keyword evidence="14" id="KW-1185">Reference proteome</keyword>
<dbReference type="InterPro" id="IPR000778">
    <property type="entry name" value="Cyt_b245_heavy_chain"/>
</dbReference>
<evidence type="ECO:0000256" key="1">
    <source>
        <dbReference type="ARBA" id="ARBA00004141"/>
    </source>
</evidence>
<evidence type="ECO:0000256" key="5">
    <source>
        <dbReference type="ARBA" id="ARBA00022982"/>
    </source>
</evidence>
<reference evidence="13 14" key="1">
    <citation type="journal article" date="2016" name="Mol. Biol. Evol.">
        <title>Comparative Genomics of Early-Diverging Mushroom-Forming Fungi Provides Insights into the Origins of Lignocellulose Decay Capabilities.</title>
        <authorList>
            <person name="Nagy L.G."/>
            <person name="Riley R."/>
            <person name="Tritt A."/>
            <person name="Adam C."/>
            <person name="Daum C."/>
            <person name="Floudas D."/>
            <person name="Sun H."/>
            <person name="Yadav J.S."/>
            <person name="Pangilinan J."/>
            <person name="Larsson K.H."/>
            <person name="Matsuura K."/>
            <person name="Barry K."/>
            <person name="Labutti K."/>
            <person name="Kuo R."/>
            <person name="Ohm R.A."/>
            <person name="Bhattacharya S.S."/>
            <person name="Shirouzu T."/>
            <person name="Yoshinaga Y."/>
            <person name="Martin F.M."/>
            <person name="Grigoriev I.V."/>
            <person name="Hibbett D.S."/>
        </authorList>
    </citation>
    <scope>NUCLEOTIDE SEQUENCE [LARGE SCALE GENOMIC DNA]</scope>
    <source>
        <strain evidence="13 14">HHB12733</strain>
    </source>
</reference>
<dbReference type="InterPro" id="IPR017927">
    <property type="entry name" value="FAD-bd_FR_type"/>
</dbReference>
<dbReference type="EMBL" id="KV423935">
    <property type="protein sequence ID" value="KZT60027.1"/>
    <property type="molecule type" value="Genomic_DNA"/>
</dbReference>